<keyword evidence="2" id="KW-1185">Reference proteome</keyword>
<evidence type="ECO:0000313" key="2">
    <source>
        <dbReference type="Proteomes" id="UP001061361"/>
    </source>
</evidence>
<gene>
    <name evidence="1" type="ORF">JCM14722_03100</name>
</gene>
<dbReference type="Proteomes" id="UP001061361">
    <property type="component" value="Chromosome"/>
</dbReference>
<proteinExistence type="predicted"/>
<sequence length="159" mass="17218">MRSKEFLVNARAIVLMAAAVIILSPVAVMAYGGSEGTGSNSGIGASISSSAAPSYFSWSDGITDHASYEAAETRAYEAERAETGPYGYTDRYTEEYYDGVHAGLAISRAAWDETVEVLPSVRRFAVILEQMMMSGTISPRQAFNLLAVYNLTRQRQLGL</sequence>
<evidence type="ECO:0000313" key="1">
    <source>
        <dbReference type="EMBL" id="BDQ32768.1"/>
    </source>
</evidence>
<dbReference type="EMBL" id="AP026708">
    <property type="protein sequence ID" value="BDQ32768.1"/>
    <property type="molecule type" value="Genomic_DNA"/>
</dbReference>
<name>A0ABM8AMZ9_9BACT</name>
<reference evidence="1" key="1">
    <citation type="submission" date="2022-08" db="EMBL/GenBank/DDBJ databases">
        <title>Genome Sequence of the sulphate-reducing bacterium, Pseudodesulfovibrio portus JCM14722.</title>
        <authorList>
            <person name="Kondo R."/>
            <person name="Kataoka T."/>
        </authorList>
    </citation>
    <scope>NUCLEOTIDE SEQUENCE</scope>
    <source>
        <strain evidence="1">JCM 14722</strain>
    </source>
</reference>
<protein>
    <submittedName>
        <fullName evidence="1">Uncharacterized protein</fullName>
    </submittedName>
</protein>
<accession>A0ABM8AMZ9</accession>
<organism evidence="1 2">
    <name type="scientific">Pseudodesulfovibrio portus</name>
    <dbReference type="NCBI Taxonomy" id="231439"/>
    <lineage>
        <taxon>Bacteria</taxon>
        <taxon>Pseudomonadati</taxon>
        <taxon>Thermodesulfobacteriota</taxon>
        <taxon>Desulfovibrionia</taxon>
        <taxon>Desulfovibrionales</taxon>
        <taxon>Desulfovibrionaceae</taxon>
    </lineage>
</organism>
<dbReference type="RefSeq" id="WP_264982831.1">
    <property type="nucleotide sequence ID" value="NZ_AP026708.1"/>
</dbReference>